<feature type="region of interest" description="Disordered" evidence="1">
    <location>
        <begin position="1"/>
        <end position="138"/>
    </location>
</feature>
<dbReference type="Proteomes" id="UP000656042">
    <property type="component" value="Unassembled WGS sequence"/>
</dbReference>
<reference evidence="2" key="1">
    <citation type="journal article" date="2014" name="Int. J. Syst. Evol. Microbiol.">
        <title>Complete genome sequence of Corynebacterium casei LMG S-19264T (=DSM 44701T), isolated from a smear-ripened cheese.</title>
        <authorList>
            <consortium name="US DOE Joint Genome Institute (JGI-PGF)"/>
            <person name="Walter F."/>
            <person name="Albersmeier A."/>
            <person name="Kalinowski J."/>
            <person name="Ruckert C."/>
        </authorList>
    </citation>
    <scope>NUCLEOTIDE SEQUENCE</scope>
    <source>
        <strain evidence="2">CGMCC 4.7299</strain>
    </source>
</reference>
<organism evidence="2 3">
    <name type="scientific">Mangrovihabitans endophyticus</name>
    <dbReference type="NCBI Taxonomy" id="1751298"/>
    <lineage>
        <taxon>Bacteria</taxon>
        <taxon>Bacillati</taxon>
        <taxon>Actinomycetota</taxon>
        <taxon>Actinomycetes</taxon>
        <taxon>Micromonosporales</taxon>
        <taxon>Micromonosporaceae</taxon>
        <taxon>Mangrovihabitans</taxon>
    </lineage>
</organism>
<comment type="caution">
    <text evidence="2">The sequence shown here is derived from an EMBL/GenBank/DDBJ whole genome shotgun (WGS) entry which is preliminary data.</text>
</comment>
<dbReference type="AlphaFoldDB" id="A0A8J3C204"/>
<reference evidence="2" key="2">
    <citation type="submission" date="2020-09" db="EMBL/GenBank/DDBJ databases">
        <authorList>
            <person name="Sun Q."/>
            <person name="Zhou Y."/>
        </authorList>
    </citation>
    <scope>NUCLEOTIDE SEQUENCE</scope>
    <source>
        <strain evidence="2">CGMCC 4.7299</strain>
    </source>
</reference>
<gene>
    <name evidence="2" type="ORF">GCM10012284_42720</name>
</gene>
<evidence type="ECO:0000313" key="2">
    <source>
        <dbReference type="EMBL" id="GGL03589.1"/>
    </source>
</evidence>
<proteinExistence type="predicted"/>
<feature type="compositionally biased region" description="Acidic residues" evidence="1">
    <location>
        <begin position="17"/>
        <end position="27"/>
    </location>
</feature>
<evidence type="ECO:0008006" key="4">
    <source>
        <dbReference type="Google" id="ProtNLM"/>
    </source>
</evidence>
<keyword evidence="3" id="KW-1185">Reference proteome</keyword>
<sequence length="287" mass="30986">MTPSEQEPGTPEPDNPGADDEAPDADLSDPAARGPVTQPVPRMSATPESDEQPTAVLPRGGSDETPTVLTGAPPVWHQPPPDKPWHARHEKPGEWQHPPPEHLAHHHSPPAEVSQRPPETSWQGSPPQPPPWQIPLAEPPAQRRGALWVSLATVATVLLCAGGAVSAYLLLRDADTAGSPDPVTAVNRFMTAVFIQQDAATAGDLVCRESRDEQQLTDRVNQVKGYADEYDSPAFRWSQPAVATTGDERATVTVQLTMTTEDEKLSQQQLTFTTVRKSGWLVCEIAG</sequence>
<evidence type="ECO:0000313" key="3">
    <source>
        <dbReference type="Proteomes" id="UP000656042"/>
    </source>
</evidence>
<dbReference type="EMBL" id="BMMX01000021">
    <property type="protein sequence ID" value="GGL03589.1"/>
    <property type="molecule type" value="Genomic_DNA"/>
</dbReference>
<protein>
    <recommendedName>
        <fullName evidence="4">Ig-like domain-containing protein</fullName>
    </recommendedName>
</protein>
<evidence type="ECO:0000256" key="1">
    <source>
        <dbReference type="SAM" id="MobiDB-lite"/>
    </source>
</evidence>
<name>A0A8J3C204_9ACTN</name>
<dbReference type="RefSeq" id="WP_189081034.1">
    <property type="nucleotide sequence ID" value="NZ_BMMX01000021.1"/>
</dbReference>
<accession>A0A8J3C204</accession>
<feature type="compositionally biased region" description="Basic and acidic residues" evidence="1">
    <location>
        <begin position="83"/>
        <end position="103"/>
    </location>
</feature>